<dbReference type="InterPro" id="IPR016897">
    <property type="entry name" value="SKP1"/>
</dbReference>
<gene>
    <name evidence="10" type="ORF">FRX31_007905</name>
</gene>
<dbReference type="AlphaFoldDB" id="A0A7J6WYJ3"/>
<dbReference type="SUPFAM" id="SSF81382">
    <property type="entry name" value="Skp1 dimerisation domain-like"/>
    <property type="match status" value="1"/>
</dbReference>
<evidence type="ECO:0000313" key="10">
    <source>
        <dbReference type="EMBL" id="KAF5202511.1"/>
    </source>
</evidence>
<keyword evidence="5" id="KW-0539">Nucleus</keyword>
<dbReference type="Gene3D" id="3.30.710.10">
    <property type="entry name" value="Potassium Channel Kv1.1, Chain A"/>
    <property type="match status" value="1"/>
</dbReference>
<dbReference type="CDD" id="cd18322">
    <property type="entry name" value="BTB_POZ_SKP1"/>
    <property type="match status" value="1"/>
</dbReference>
<feature type="region of interest" description="Disordered" evidence="7">
    <location>
        <begin position="1"/>
        <end position="26"/>
    </location>
</feature>
<keyword evidence="4" id="KW-0833">Ubl conjugation pathway</keyword>
<comment type="caution">
    <text evidence="10">The sequence shown here is derived from an EMBL/GenBank/DDBJ whole genome shotgun (WGS) entry which is preliminary data.</text>
</comment>
<evidence type="ECO:0000256" key="6">
    <source>
        <dbReference type="ARBA" id="ARBA00054396"/>
    </source>
</evidence>
<dbReference type="Pfam" id="PF01466">
    <property type="entry name" value="Skp1"/>
    <property type="match status" value="1"/>
</dbReference>
<keyword evidence="11" id="KW-1185">Reference proteome</keyword>
<comment type="similarity">
    <text evidence="3">Belongs to the SKP1 family.</text>
</comment>
<feature type="domain" description="SKP1 component dimerisation" evidence="8">
    <location>
        <begin position="142"/>
        <end position="189"/>
    </location>
</feature>
<feature type="compositionally biased region" description="Low complexity" evidence="7">
    <location>
        <begin position="11"/>
        <end position="22"/>
    </location>
</feature>
<dbReference type="InterPro" id="IPR036296">
    <property type="entry name" value="SKP1-like_dim_sf"/>
</dbReference>
<proteinExistence type="inferred from homology"/>
<dbReference type="SMART" id="SM00512">
    <property type="entry name" value="Skp1"/>
    <property type="match status" value="1"/>
</dbReference>
<protein>
    <submittedName>
        <fullName evidence="10">Skp1-related protein</fullName>
    </submittedName>
</protein>
<evidence type="ECO:0000256" key="2">
    <source>
        <dbReference type="ARBA" id="ARBA00004906"/>
    </source>
</evidence>
<dbReference type="OrthoDB" id="2342932at2759"/>
<dbReference type="Pfam" id="PF03931">
    <property type="entry name" value="Skp1_POZ"/>
    <property type="match status" value="1"/>
</dbReference>
<name>A0A7J6WYJ3_THATH</name>
<dbReference type="GO" id="GO:0009867">
    <property type="term" value="P:jasmonic acid mediated signaling pathway"/>
    <property type="evidence" value="ECO:0007669"/>
    <property type="project" value="UniProtKB-ARBA"/>
</dbReference>
<dbReference type="UniPathway" id="UPA00143"/>
<feature type="domain" description="SKP1 component POZ" evidence="9">
    <location>
        <begin position="45"/>
        <end position="104"/>
    </location>
</feature>
<dbReference type="Proteomes" id="UP000554482">
    <property type="component" value="Unassembled WGS sequence"/>
</dbReference>
<dbReference type="FunFam" id="3.30.710.10:FF:000170">
    <property type="entry name" value="SKP1-like protein 5"/>
    <property type="match status" value="1"/>
</dbReference>
<dbReference type="InterPro" id="IPR001232">
    <property type="entry name" value="SKP1-like"/>
</dbReference>
<evidence type="ECO:0000259" key="8">
    <source>
        <dbReference type="Pfam" id="PF01466"/>
    </source>
</evidence>
<dbReference type="GO" id="GO:0016567">
    <property type="term" value="P:protein ubiquitination"/>
    <property type="evidence" value="ECO:0007669"/>
    <property type="project" value="UniProtKB-UniPathway"/>
</dbReference>
<comment type="subcellular location">
    <subcellularLocation>
        <location evidence="1">Nucleus</location>
    </subcellularLocation>
</comment>
<dbReference type="SUPFAM" id="SSF54695">
    <property type="entry name" value="POZ domain"/>
    <property type="match status" value="1"/>
</dbReference>
<accession>A0A7J6WYJ3</accession>
<dbReference type="InterPro" id="IPR016073">
    <property type="entry name" value="Skp1_comp_POZ"/>
</dbReference>
<dbReference type="GO" id="GO:0005634">
    <property type="term" value="C:nucleus"/>
    <property type="evidence" value="ECO:0007669"/>
    <property type="project" value="UniProtKB-SubCell"/>
</dbReference>
<dbReference type="GO" id="GO:0006511">
    <property type="term" value="P:ubiquitin-dependent protein catabolic process"/>
    <property type="evidence" value="ECO:0007669"/>
    <property type="project" value="InterPro"/>
</dbReference>
<comment type="pathway">
    <text evidence="2">Protein modification; protein ubiquitination.</text>
</comment>
<reference evidence="10 11" key="1">
    <citation type="submission" date="2020-06" db="EMBL/GenBank/DDBJ databases">
        <title>Transcriptomic and genomic resources for Thalictrum thalictroides and T. hernandezii: Facilitating candidate gene discovery in an emerging model plant lineage.</title>
        <authorList>
            <person name="Arias T."/>
            <person name="Riano-Pachon D.M."/>
            <person name="Di Stilio V.S."/>
        </authorList>
    </citation>
    <scope>NUCLEOTIDE SEQUENCE [LARGE SCALE GENOMIC DNA]</scope>
    <source>
        <strain evidence="11">cv. WT478/WT964</strain>
        <tissue evidence="10">Leaves</tissue>
    </source>
</reference>
<dbReference type="InterPro" id="IPR011333">
    <property type="entry name" value="SKP1/BTB/POZ_sf"/>
</dbReference>
<evidence type="ECO:0000313" key="11">
    <source>
        <dbReference type="Proteomes" id="UP000554482"/>
    </source>
</evidence>
<comment type="function">
    <text evidence="6">Involved in ubiquitination and subsequent proteasomal degradation of target proteins. Together with CUL1, RBX1 and a F-box protein, it forms a SCF E3 ubiquitin ligase complex. The functional specificity of this complex depends on the type of F-box protein. In the SCF complex, it serves as an adapter that links the F-box protein to CUL1.</text>
</comment>
<dbReference type="EMBL" id="JABWDY010008031">
    <property type="protein sequence ID" value="KAF5202511.1"/>
    <property type="molecule type" value="Genomic_DNA"/>
</dbReference>
<sequence length="191" mass="21571">MFNQWKKKVGSHVGSSSSSSSKGKGKGKAALVMEDIQVNDMMVKKVITLKTLDGYTFEVEEGVMLQSDAIKHMIEEGCAKDDIPLHNVTGDVLDKVIDYCKKHYNKMSSDEEQLKKWDAEFIDVDQPTLYDLIMAADYLSVKGLLDLAVQKVADMIKGKMPEEIRNIFNIKNDFTPEEEAAIRSENIWAFQ</sequence>
<dbReference type="InterPro" id="IPR016072">
    <property type="entry name" value="Skp1_comp_dimer"/>
</dbReference>
<evidence type="ECO:0000256" key="7">
    <source>
        <dbReference type="SAM" id="MobiDB-lite"/>
    </source>
</evidence>
<evidence type="ECO:0000256" key="1">
    <source>
        <dbReference type="ARBA" id="ARBA00004123"/>
    </source>
</evidence>
<evidence type="ECO:0000256" key="5">
    <source>
        <dbReference type="ARBA" id="ARBA00023242"/>
    </source>
</evidence>
<evidence type="ECO:0000256" key="4">
    <source>
        <dbReference type="ARBA" id="ARBA00022786"/>
    </source>
</evidence>
<evidence type="ECO:0000256" key="3">
    <source>
        <dbReference type="ARBA" id="ARBA00009993"/>
    </source>
</evidence>
<dbReference type="PANTHER" id="PTHR11165">
    <property type="entry name" value="SKP1"/>
    <property type="match status" value="1"/>
</dbReference>
<organism evidence="10 11">
    <name type="scientific">Thalictrum thalictroides</name>
    <name type="common">Rue-anemone</name>
    <name type="synonym">Anemone thalictroides</name>
    <dbReference type="NCBI Taxonomy" id="46969"/>
    <lineage>
        <taxon>Eukaryota</taxon>
        <taxon>Viridiplantae</taxon>
        <taxon>Streptophyta</taxon>
        <taxon>Embryophyta</taxon>
        <taxon>Tracheophyta</taxon>
        <taxon>Spermatophyta</taxon>
        <taxon>Magnoliopsida</taxon>
        <taxon>Ranunculales</taxon>
        <taxon>Ranunculaceae</taxon>
        <taxon>Thalictroideae</taxon>
        <taxon>Thalictrum</taxon>
    </lineage>
</organism>
<evidence type="ECO:0000259" key="9">
    <source>
        <dbReference type="Pfam" id="PF03931"/>
    </source>
</evidence>
<feature type="compositionally biased region" description="Basic residues" evidence="7">
    <location>
        <begin position="1"/>
        <end position="10"/>
    </location>
</feature>